<feature type="compositionally biased region" description="Basic and acidic residues" evidence="1">
    <location>
        <begin position="300"/>
        <end position="320"/>
    </location>
</feature>
<accession>A0A8H6M069</accession>
<dbReference type="AlphaFoldDB" id="A0A8H6M069"/>
<feature type="region of interest" description="Disordered" evidence="1">
    <location>
        <begin position="284"/>
        <end position="320"/>
    </location>
</feature>
<evidence type="ECO:0000313" key="2">
    <source>
        <dbReference type="EMBL" id="KAF6750573.1"/>
    </source>
</evidence>
<organism evidence="2 3">
    <name type="scientific">Ephemerocybe angulata</name>
    <dbReference type="NCBI Taxonomy" id="980116"/>
    <lineage>
        <taxon>Eukaryota</taxon>
        <taxon>Fungi</taxon>
        <taxon>Dikarya</taxon>
        <taxon>Basidiomycota</taxon>
        <taxon>Agaricomycotina</taxon>
        <taxon>Agaricomycetes</taxon>
        <taxon>Agaricomycetidae</taxon>
        <taxon>Agaricales</taxon>
        <taxon>Agaricineae</taxon>
        <taxon>Psathyrellaceae</taxon>
        <taxon>Ephemerocybe</taxon>
    </lineage>
</organism>
<feature type="region of interest" description="Disordered" evidence="1">
    <location>
        <begin position="25"/>
        <end position="82"/>
    </location>
</feature>
<keyword evidence="3" id="KW-1185">Reference proteome</keyword>
<name>A0A8H6M069_9AGAR</name>
<dbReference type="EMBL" id="JACGCI010000056">
    <property type="protein sequence ID" value="KAF6750573.1"/>
    <property type="molecule type" value="Genomic_DNA"/>
</dbReference>
<sequence>MDYDGTGWNASRPIARLRSHHHCITPLPTRNQGRDDSEHTDYRYTTHAGGGSPSARCIAHIAGPTSSPTQHNSTSHPSKPSTMRFTTTVTLFSAVILSGSSVLAAPIPATSIELTSLDARDLSYEPTVDARAFEAAGSTYTEVQRRELELELVERGLRDALEKMKGHFFGGNKDDGSNHGAALSPGAGIQGRGFEDSEELLERGLRDALEKLKGHFFGGDKDVGGNQGAALSPHAPLQRRGLEGSEELLGRKRYFGRRSLSADDRDELVQRGIRAAFQSLKEKVFGPGSNQPAASPDAGVQRRELEREIVGRAPPTRERW</sequence>
<evidence type="ECO:0000313" key="3">
    <source>
        <dbReference type="Proteomes" id="UP000521943"/>
    </source>
</evidence>
<protein>
    <submittedName>
        <fullName evidence="2">Uncharacterized protein</fullName>
    </submittedName>
</protein>
<comment type="caution">
    <text evidence="2">The sequence shown here is derived from an EMBL/GenBank/DDBJ whole genome shotgun (WGS) entry which is preliminary data.</text>
</comment>
<proteinExistence type="predicted"/>
<dbReference type="Proteomes" id="UP000521943">
    <property type="component" value="Unassembled WGS sequence"/>
</dbReference>
<gene>
    <name evidence="2" type="ORF">DFP72DRAFT_1139363</name>
</gene>
<reference evidence="2 3" key="1">
    <citation type="submission" date="2020-07" db="EMBL/GenBank/DDBJ databases">
        <title>Comparative genomics of pyrophilous fungi reveals a link between fire events and developmental genes.</title>
        <authorList>
            <consortium name="DOE Joint Genome Institute"/>
            <person name="Steindorff A.S."/>
            <person name="Carver A."/>
            <person name="Calhoun S."/>
            <person name="Stillman K."/>
            <person name="Liu H."/>
            <person name="Lipzen A."/>
            <person name="Pangilinan J."/>
            <person name="Labutti K."/>
            <person name="Bruns T.D."/>
            <person name="Grigoriev I.V."/>
        </authorList>
    </citation>
    <scope>NUCLEOTIDE SEQUENCE [LARGE SCALE GENOMIC DNA]</scope>
    <source>
        <strain evidence="2 3">CBS 144469</strain>
    </source>
</reference>
<feature type="compositionally biased region" description="Basic and acidic residues" evidence="1">
    <location>
        <begin position="32"/>
        <end position="44"/>
    </location>
</feature>
<evidence type="ECO:0000256" key="1">
    <source>
        <dbReference type="SAM" id="MobiDB-lite"/>
    </source>
</evidence>
<feature type="compositionally biased region" description="Polar residues" evidence="1">
    <location>
        <begin position="64"/>
        <end position="82"/>
    </location>
</feature>